<dbReference type="PANTHER" id="PTHR30514:SF1">
    <property type="entry name" value="HTH-TYPE TRANSCRIPTIONAL REGULATOR HEXR-RELATED"/>
    <property type="match status" value="1"/>
</dbReference>
<evidence type="ECO:0000259" key="4">
    <source>
        <dbReference type="PROSITE" id="PS51071"/>
    </source>
</evidence>
<dbReference type="GO" id="GO:0003677">
    <property type="term" value="F:DNA binding"/>
    <property type="evidence" value="ECO:0007669"/>
    <property type="project" value="UniProtKB-KW"/>
</dbReference>
<feature type="domain" description="SIS" evidence="5">
    <location>
        <begin position="123"/>
        <end position="263"/>
    </location>
</feature>
<evidence type="ECO:0000256" key="1">
    <source>
        <dbReference type="ARBA" id="ARBA00023015"/>
    </source>
</evidence>
<evidence type="ECO:0000259" key="5">
    <source>
        <dbReference type="PROSITE" id="PS51464"/>
    </source>
</evidence>
<dbReference type="PROSITE" id="PS51071">
    <property type="entry name" value="HTH_RPIR"/>
    <property type="match status" value="1"/>
</dbReference>
<dbReference type="GO" id="GO:1901135">
    <property type="term" value="P:carbohydrate derivative metabolic process"/>
    <property type="evidence" value="ECO:0007669"/>
    <property type="project" value="InterPro"/>
</dbReference>
<dbReference type="RefSeq" id="WP_113055911.1">
    <property type="nucleotide sequence ID" value="NZ_QEVW01000025.1"/>
</dbReference>
<protein>
    <submittedName>
        <fullName evidence="6">Transcriptional regulator</fullName>
    </submittedName>
</protein>
<dbReference type="SUPFAM" id="SSF53697">
    <property type="entry name" value="SIS domain"/>
    <property type="match status" value="1"/>
</dbReference>
<keyword evidence="2" id="KW-0238">DNA-binding</keyword>
<keyword evidence="1" id="KW-0805">Transcription regulation</keyword>
<dbReference type="Pfam" id="PF01418">
    <property type="entry name" value="HTH_6"/>
    <property type="match status" value="1"/>
</dbReference>
<dbReference type="PANTHER" id="PTHR30514">
    <property type="entry name" value="GLUCOKINASE"/>
    <property type="match status" value="1"/>
</dbReference>
<dbReference type="SUPFAM" id="SSF46689">
    <property type="entry name" value="Homeodomain-like"/>
    <property type="match status" value="1"/>
</dbReference>
<dbReference type="InterPro" id="IPR001347">
    <property type="entry name" value="SIS_dom"/>
</dbReference>
<gene>
    <name evidence="6" type="ORF">DC345_27805</name>
</gene>
<evidence type="ECO:0000313" key="7">
    <source>
        <dbReference type="Proteomes" id="UP000250642"/>
    </source>
</evidence>
<dbReference type="InterPro" id="IPR000281">
    <property type="entry name" value="HTH_RpiR"/>
</dbReference>
<dbReference type="Gene3D" id="3.40.50.10490">
    <property type="entry name" value="Glucose-6-phosphate isomerase like protein, domain 1"/>
    <property type="match status" value="1"/>
</dbReference>
<dbReference type="GO" id="GO:0003700">
    <property type="term" value="F:DNA-binding transcription factor activity"/>
    <property type="evidence" value="ECO:0007669"/>
    <property type="project" value="InterPro"/>
</dbReference>
<organism evidence="6 7">
    <name type="scientific">Paenibacillus taichungensis</name>
    <dbReference type="NCBI Taxonomy" id="484184"/>
    <lineage>
        <taxon>Bacteria</taxon>
        <taxon>Bacillati</taxon>
        <taxon>Bacillota</taxon>
        <taxon>Bacilli</taxon>
        <taxon>Bacillales</taxon>
        <taxon>Paenibacillaceae</taxon>
        <taxon>Paenibacillus</taxon>
    </lineage>
</organism>
<dbReference type="EMBL" id="QEVW01000025">
    <property type="protein sequence ID" value="RAW10376.1"/>
    <property type="molecule type" value="Genomic_DNA"/>
</dbReference>
<comment type="caution">
    <text evidence="6">The sequence shown here is derived from an EMBL/GenBank/DDBJ whole genome shotgun (WGS) entry which is preliminary data.</text>
</comment>
<dbReference type="AlphaFoldDB" id="A0A329QDH9"/>
<dbReference type="InterPro" id="IPR035472">
    <property type="entry name" value="RpiR-like_SIS"/>
</dbReference>
<accession>A0A329QDH9</accession>
<dbReference type="CDD" id="cd05013">
    <property type="entry name" value="SIS_RpiR"/>
    <property type="match status" value="1"/>
</dbReference>
<dbReference type="GO" id="GO:0097367">
    <property type="term" value="F:carbohydrate derivative binding"/>
    <property type="evidence" value="ECO:0007669"/>
    <property type="project" value="InterPro"/>
</dbReference>
<dbReference type="Gene3D" id="1.10.10.10">
    <property type="entry name" value="Winged helix-like DNA-binding domain superfamily/Winged helix DNA-binding domain"/>
    <property type="match status" value="1"/>
</dbReference>
<reference evidence="6 7" key="1">
    <citation type="submission" date="2018-04" db="EMBL/GenBank/DDBJ databases">
        <title>Paenibacillus taichungensis Genome sequencing and assembly.</title>
        <authorList>
            <person name="Xu J."/>
            <person name="Rensing C."/>
            <person name="Mazhar H.S."/>
        </authorList>
    </citation>
    <scope>NUCLEOTIDE SEQUENCE [LARGE SCALE GENOMIC DNA]</scope>
    <source>
        <strain evidence="6 7">NC1</strain>
    </source>
</reference>
<keyword evidence="3" id="KW-0804">Transcription</keyword>
<dbReference type="InterPro" id="IPR047640">
    <property type="entry name" value="RpiR-like"/>
</dbReference>
<dbReference type="InterPro" id="IPR046348">
    <property type="entry name" value="SIS_dom_sf"/>
</dbReference>
<sequence>MAAILHALQQELNELPSQERRIAEVILQSPSDIPGWTINHLAQQSGTSAATVTRFCKSFHFKGFPDFKMKLAAELSHSTNETAYQDIVAGNPLSKIVEAIEANHLASIADTTRLLDLGRLEHAVQLLCHARRIDLYGVATSSIVTQDFYQKLVRIGKSCTAFSDSHMQITSASSLCEGDVAMAVSYSGETPETIDALHCAKKAGASTISLTSYGNNKLAAVSDIPLFTSSLEEGMRRGDMASRIALLHVVDILFTGMVSADFDRFIPKLEQSYHNVQSYRVQHNGGA</sequence>
<dbReference type="Proteomes" id="UP000250642">
    <property type="component" value="Unassembled WGS sequence"/>
</dbReference>
<dbReference type="InterPro" id="IPR036388">
    <property type="entry name" value="WH-like_DNA-bd_sf"/>
</dbReference>
<proteinExistence type="predicted"/>
<dbReference type="PROSITE" id="PS51464">
    <property type="entry name" value="SIS"/>
    <property type="match status" value="1"/>
</dbReference>
<feature type="domain" description="HTH rpiR-type" evidence="4">
    <location>
        <begin position="2"/>
        <end position="78"/>
    </location>
</feature>
<name>A0A329QDH9_9BACL</name>
<dbReference type="Pfam" id="PF01380">
    <property type="entry name" value="SIS"/>
    <property type="match status" value="1"/>
</dbReference>
<dbReference type="InterPro" id="IPR009057">
    <property type="entry name" value="Homeodomain-like_sf"/>
</dbReference>
<evidence type="ECO:0000313" key="6">
    <source>
        <dbReference type="EMBL" id="RAW10376.1"/>
    </source>
</evidence>
<evidence type="ECO:0000256" key="3">
    <source>
        <dbReference type="ARBA" id="ARBA00023163"/>
    </source>
</evidence>
<evidence type="ECO:0000256" key="2">
    <source>
        <dbReference type="ARBA" id="ARBA00023125"/>
    </source>
</evidence>